<dbReference type="PANTHER" id="PTHR10278">
    <property type="entry name" value="CORTICOTROPIN-RELEASING FACTOR-BINDING PROTEIN"/>
    <property type="match status" value="1"/>
</dbReference>
<evidence type="ECO:0000313" key="3">
    <source>
        <dbReference type="Proteomes" id="UP000291343"/>
    </source>
</evidence>
<evidence type="ECO:0000313" key="2">
    <source>
        <dbReference type="EMBL" id="RZF40970.1"/>
    </source>
</evidence>
<dbReference type="Pfam" id="PF23541">
    <property type="entry name" value="CRF-BP_C"/>
    <property type="match status" value="1"/>
</dbReference>
<dbReference type="STRING" id="195883.A0A482X6E4"/>
<feature type="non-terminal residue" evidence="2">
    <location>
        <position position="89"/>
    </location>
</feature>
<feature type="domain" description="Corticotropin-releasing factor binding protein C-terminal" evidence="1">
    <location>
        <begin position="5"/>
        <end position="84"/>
    </location>
</feature>
<dbReference type="GO" id="GO:0005615">
    <property type="term" value="C:extracellular space"/>
    <property type="evidence" value="ECO:0007669"/>
    <property type="project" value="TreeGrafter"/>
</dbReference>
<dbReference type="OrthoDB" id="10056927at2759"/>
<organism evidence="2 3">
    <name type="scientific">Laodelphax striatellus</name>
    <name type="common">Small brown planthopper</name>
    <name type="synonym">Delphax striatella</name>
    <dbReference type="NCBI Taxonomy" id="195883"/>
    <lineage>
        <taxon>Eukaryota</taxon>
        <taxon>Metazoa</taxon>
        <taxon>Ecdysozoa</taxon>
        <taxon>Arthropoda</taxon>
        <taxon>Hexapoda</taxon>
        <taxon>Insecta</taxon>
        <taxon>Pterygota</taxon>
        <taxon>Neoptera</taxon>
        <taxon>Paraneoptera</taxon>
        <taxon>Hemiptera</taxon>
        <taxon>Auchenorrhyncha</taxon>
        <taxon>Fulgoroidea</taxon>
        <taxon>Delphacidae</taxon>
        <taxon>Criomorphinae</taxon>
        <taxon>Laodelphax</taxon>
    </lineage>
</organism>
<proteinExistence type="predicted"/>
<dbReference type="Proteomes" id="UP000291343">
    <property type="component" value="Unassembled WGS sequence"/>
</dbReference>
<comment type="caution">
    <text evidence="2">The sequence shown here is derived from an EMBL/GenBank/DDBJ whole genome shotgun (WGS) entry which is preliminary data.</text>
</comment>
<protein>
    <recommendedName>
        <fullName evidence="1">Corticotropin-releasing factor binding protein C-terminal domain-containing protein</fullName>
    </recommendedName>
</protein>
<dbReference type="GO" id="GO:0051460">
    <property type="term" value="P:negative regulation of corticotropin secretion"/>
    <property type="evidence" value="ECO:0007669"/>
    <property type="project" value="TreeGrafter"/>
</dbReference>
<dbReference type="InterPro" id="IPR056178">
    <property type="entry name" value="CRF-BP_C"/>
</dbReference>
<sequence length="89" mass="9455">TADVYTLRNYGKHVNCSLTTLYPAHVKVLSLGVGLSFSKRTVGLEVETGTLHKCDKRGLEDFVQLGGGDGLDLAQLSVVDSICGMNSSP</sequence>
<dbReference type="InterPro" id="IPR008435">
    <property type="entry name" value="CRF-bd"/>
</dbReference>
<reference evidence="2 3" key="1">
    <citation type="journal article" date="2017" name="Gigascience">
        <title>Genome sequence of the small brown planthopper, Laodelphax striatellus.</title>
        <authorList>
            <person name="Zhu J."/>
            <person name="Jiang F."/>
            <person name="Wang X."/>
            <person name="Yang P."/>
            <person name="Bao Y."/>
            <person name="Zhao W."/>
            <person name="Wang W."/>
            <person name="Lu H."/>
            <person name="Wang Q."/>
            <person name="Cui N."/>
            <person name="Li J."/>
            <person name="Chen X."/>
            <person name="Luo L."/>
            <person name="Yu J."/>
            <person name="Kang L."/>
            <person name="Cui F."/>
        </authorList>
    </citation>
    <scope>NUCLEOTIDE SEQUENCE [LARGE SCALE GENOMIC DNA]</scope>
    <source>
        <strain evidence="2">Lst14</strain>
    </source>
</reference>
<dbReference type="InParanoid" id="A0A482X6E4"/>
<accession>A0A482X6E4</accession>
<feature type="non-terminal residue" evidence="2">
    <location>
        <position position="1"/>
    </location>
</feature>
<keyword evidence="3" id="KW-1185">Reference proteome</keyword>
<dbReference type="GO" id="GO:0051424">
    <property type="term" value="F:corticotropin-releasing hormone binding"/>
    <property type="evidence" value="ECO:0007669"/>
    <property type="project" value="InterPro"/>
</dbReference>
<gene>
    <name evidence="2" type="ORF">LSTR_LSTR016388</name>
</gene>
<dbReference type="AlphaFoldDB" id="A0A482X6E4"/>
<dbReference type="GO" id="GO:0009755">
    <property type="term" value="P:hormone-mediated signaling pathway"/>
    <property type="evidence" value="ECO:0007669"/>
    <property type="project" value="TreeGrafter"/>
</dbReference>
<evidence type="ECO:0000259" key="1">
    <source>
        <dbReference type="Pfam" id="PF23541"/>
    </source>
</evidence>
<dbReference type="PANTHER" id="PTHR10278:SF0">
    <property type="entry name" value="CORTICOTROPIN-RELEASING FACTOR-BINDING PROTEIN"/>
    <property type="match status" value="1"/>
</dbReference>
<dbReference type="EMBL" id="QKKF02017393">
    <property type="protein sequence ID" value="RZF40970.1"/>
    <property type="molecule type" value="Genomic_DNA"/>
</dbReference>
<name>A0A482X6E4_LAOST</name>